<evidence type="ECO:0000313" key="2">
    <source>
        <dbReference type="EMBL" id="GLJ78690.1"/>
    </source>
</evidence>
<dbReference type="InterPro" id="IPR050570">
    <property type="entry name" value="Cell_wall_metabolism_enzyme"/>
</dbReference>
<proteinExistence type="predicted"/>
<evidence type="ECO:0000313" key="3">
    <source>
        <dbReference type="Proteomes" id="UP001142317"/>
    </source>
</evidence>
<protein>
    <recommendedName>
        <fullName evidence="1">M23ase beta-sheet core domain-containing protein</fullName>
    </recommendedName>
</protein>
<dbReference type="InterPro" id="IPR016047">
    <property type="entry name" value="M23ase_b-sheet_dom"/>
</dbReference>
<dbReference type="RefSeq" id="WP_210005385.1">
    <property type="nucleotide sequence ID" value="NZ_BSEO01000001.1"/>
</dbReference>
<comment type="caution">
    <text evidence="2">The sequence shown here is derived from an EMBL/GenBank/DDBJ whole genome shotgun (WGS) entry which is preliminary data.</text>
</comment>
<dbReference type="Proteomes" id="UP001142317">
    <property type="component" value="Unassembled WGS sequence"/>
</dbReference>
<dbReference type="Gene3D" id="2.70.70.10">
    <property type="entry name" value="Glucose Permease (Domain IIA)"/>
    <property type="match status" value="1"/>
</dbReference>
<gene>
    <name evidence="2" type="ORF">GCM10017586_03720</name>
</gene>
<organism evidence="2 3">
    <name type="scientific">Microbacterium imperiale</name>
    <dbReference type="NCBI Taxonomy" id="33884"/>
    <lineage>
        <taxon>Bacteria</taxon>
        <taxon>Bacillati</taxon>
        <taxon>Actinomycetota</taxon>
        <taxon>Actinomycetes</taxon>
        <taxon>Micrococcales</taxon>
        <taxon>Microbacteriaceae</taxon>
        <taxon>Microbacterium</taxon>
    </lineage>
</organism>
<accession>A0A9W6M264</accession>
<dbReference type="CDD" id="cd12797">
    <property type="entry name" value="M23_peptidase"/>
    <property type="match status" value="1"/>
</dbReference>
<dbReference type="PANTHER" id="PTHR21666">
    <property type="entry name" value="PEPTIDASE-RELATED"/>
    <property type="match status" value="1"/>
</dbReference>
<keyword evidence="3" id="KW-1185">Reference proteome</keyword>
<dbReference type="PANTHER" id="PTHR21666:SF270">
    <property type="entry name" value="MUREIN HYDROLASE ACTIVATOR ENVC"/>
    <property type="match status" value="1"/>
</dbReference>
<evidence type="ECO:0000259" key="1">
    <source>
        <dbReference type="Pfam" id="PF01551"/>
    </source>
</evidence>
<dbReference type="SUPFAM" id="SSF51261">
    <property type="entry name" value="Duplicated hybrid motif"/>
    <property type="match status" value="1"/>
</dbReference>
<dbReference type="EMBL" id="BSEO01000001">
    <property type="protein sequence ID" value="GLJ78690.1"/>
    <property type="molecule type" value="Genomic_DNA"/>
</dbReference>
<dbReference type="InterPro" id="IPR011055">
    <property type="entry name" value="Dup_hybrid_motif"/>
</dbReference>
<feature type="domain" description="M23ase beta-sheet core" evidence="1">
    <location>
        <begin position="32"/>
        <end position="126"/>
    </location>
</feature>
<name>A0A9W6M264_9MICO</name>
<sequence>MGAFWPNGSKTNKPRRTREFGYRSSIYKRGWHTGTDTSGYPRNHVPERGVVERCYYDGSYGNTVLVRHHDGVLSRTAHGAAGGFLVSPGQVVEDGQALLVQGTTGMSTGVHNHQEIILPDGTFVDPEQWIPNRGEAPAPAPAAGGNPLGYFDVPAESQFYYWHYGNALIGNYASNQYLRGGQTLAVVENPGTGPVRVRAADGDLVWVGTRKNPARVRSGAAPAPVAKRHLFDVPAEGQYWYSKYENAFTGDYAPDQIMHGGTREVVEDPGTGPVRIRANDGSLIWVGTRRNPARTYWA</sequence>
<reference evidence="2" key="2">
    <citation type="submission" date="2023-01" db="EMBL/GenBank/DDBJ databases">
        <authorList>
            <person name="Sun Q."/>
            <person name="Evtushenko L."/>
        </authorList>
    </citation>
    <scope>NUCLEOTIDE SEQUENCE</scope>
    <source>
        <strain evidence="2">VKM Ac-1447</strain>
    </source>
</reference>
<reference evidence="2" key="1">
    <citation type="journal article" date="2014" name="Int. J. Syst. Evol. Microbiol.">
        <title>Complete genome sequence of Corynebacterium casei LMG S-19264T (=DSM 44701T), isolated from a smear-ripened cheese.</title>
        <authorList>
            <consortium name="US DOE Joint Genome Institute (JGI-PGF)"/>
            <person name="Walter F."/>
            <person name="Albersmeier A."/>
            <person name="Kalinowski J."/>
            <person name="Ruckert C."/>
        </authorList>
    </citation>
    <scope>NUCLEOTIDE SEQUENCE</scope>
    <source>
        <strain evidence="2">VKM Ac-1447</strain>
    </source>
</reference>
<dbReference type="AlphaFoldDB" id="A0A9W6M264"/>
<dbReference type="Pfam" id="PF01551">
    <property type="entry name" value="Peptidase_M23"/>
    <property type="match status" value="1"/>
</dbReference>
<dbReference type="GO" id="GO:0004222">
    <property type="term" value="F:metalloendopeptidase activity"/>
    <property type="evidence" value="ECO:0007669"/>
    <property type="project" value="TreeGrafter"/>
</dbReference>